<dbReference type="EMBL" id="MU854797">
    <property type="protein sequence ID" value="KAK4031465.1"/>
    <property type="molecule type" value="Genomic_DNA"/>
</dbReference>
<comment type="caution">
    <text evidence="2">The sequence shown here is derived from an EMBL/GenBank/DDBJ whole genome shotgun (WGS) entry which is preliminary data.</text>
</comment>
<name>A0AAN6P4J5_9PEZI</name>
<feature type="coiled-coil region" evidence="1">
    <location>
        <begin position="4"/>
        <end position="44"/>
    </location>
</feature>
<keyword evidence="3" id="KW-1185">Reference proteome</keyword>
<dbReference type="Proteomes" id="UP001303115">
    <property type="component" value="Unassembled WGS sequence"/>
</dbReference>
<evidence type="ECO:0000256" key="1">
    <source>
        <dbReference type="SAM" id="Coils"/>
    </source>
</evidence>
<proteinExistence type="predicted"/>
<sequence length="122" mass="13875">DPLLSTYKQELQAEEQRLDEQIAIARREAEIHRKKAKLEQLQRQTIVVLATPPLANPYVNDQPVQEPCIIPIKLVAPAIVITSTILYHTIASYPSYSSKDSTALRNFLYNCKANFQLIGEIR</sequence>
<evidence type="ECO:0000313" key="2">
    <source>
        <dbReference type="EMBL" id="KAK4031465.1"/>
    </source>
</evidence>
<dbReference type="AlphaFoldDB" id="A0AAN6P4J5"/>
<protein>
    <submittedName>
        <fullName evidence="2">Uncharacterized protein</fullName>
    </submittedName>
</protein>
<keyword evidence="1" id="KW-0175">Coiled coil</keyword>
<gene>
    <name evidence="2" type="ORF">C8A01DRAFT_21307</name>
</gene>
<evidence type="ECO:0000313" key="3">
    <source>
        <dbReference type="Proteomes" id="UP001303115"/>
    </source>
</evidence>
<feature type="non-terminal residue" evidence="2">
    <location>
        <position position="1"/>
    </location>
</feature>
<organism evidence="2 3">
    <name type="scientific">Parachaetomium inaequale</name>
    <dbReference type="NCBI Taxonomy" id="2588326"/>
    <lineage>
        <taxon>Eukaryota</taxon>
        <taxon>Fungi</taxon>
        <taxon>Dikarya</taxon>
        <taxon>Ascomycota</taxon>
        <taxon>Pezizomycotina</taxon>
        <taxon>Sordariomycetes</taxon>
        <taxon>Sordariomycetidae</taxon>
        <taxon>Sordariales</taxon>
        <taxon>Chaetomiaceae</taxon>
        <taxon>Parachaetomium</taxon>
    </lineage>
</organism>
<reference evidence="3" key="1">
    <citation type="journal article" date="2023" name="Mol. Phylogenet. Evol.">
        <title>Genome-scale phylogeny and comparative genomics of the fungal order Sordariales.</title>
        <authorList>
            <person name="Hensen N."/>
            <person name="Bonometti L."/>
            <person name="Westerberg I."/>
            <person name="Brannstrom I.O."/>
            <person name="Guillou S."/>
            <person name="Cros-Aarteil S."/>
            <person name="Calhoun S."/>
            <person name="Haridas S."/>
            <person name="Kuo A."/>
            <person name="Mondo S."/>
            <person name="Pangilinan J."/>
            <person name="Riley R."/>
            <person name="LaButti K."/>
            <person name="Andreopoulos B."/>
            <person name="Lipzen A."/>
            <person name="Chen C."/>
            <person name="Yan M."/>
            <person name="Daum C."/>
            <person name="Ng V."/>
            <person name="Clum A."/>
            <person name="Steindorff A."/>
            <person name="Ohm R.A."/>
            <person name="Martin F."/>
            <person name="Silar P."/>
            <person name="Natvig D.O."/>
            <person name="Lalanne C."/>
            <person name="Gautier V."/>
            <person name="Ament-Velasquez S.L."/>
            <person name="Kruys A."/>
            <person name="Hutchinson M.I."/>
            <person name="Powell A.J."/>
            <person name="Barry K."/>
            <person name="Miller A.N."/>
            <person name="Grigoriev I.V."/>
            <person name="Debuchy R."/>
            <person name="Gladieux P."/>
            <person name="Hiltunen Thoren M."/>
            <person name="Johannesson H."/>
        </authorList>
    </citation>
    <scope>NUCLEOTIDE SEQUENCE [LARGE SCALE GENOMIC DNA]</scope>
    <source>
        <strain evidence="3">CBS 284.82</strain>
    </source>
</reference>
<accession>A0AAN6P4J5</accession>